<dbReference type="Pfam" id="PF07055">
    <property type="entry name" value="Eno-Rase_FAD_bd"/>
    <property type="match status" value="1"/>
</dbReference>
<reference evidence="13 14" key="2">
    <citation type="submission" date="2015-01" db="EMBL/GenBank/DDBJ databases">
        <authorList>
            <consortium name="NBRP consortium"/>
            <person name="Sawabe T."/>
            <person name="Meirelles P."/>
            <person name="Feng G."/>
            <person name="Sayaka M."/>
            <person name="Hattori M."/>
            <person name="Ohkuma M."/>
        </authorList>
    </citation>
    <scope>NUCLEOTIDE SEQUENCE [LARGE SCALE GENOMIC DNA]</scope>
    <source>
        <strain evidence="13 14">JCM19232</strain>
    </source>
</reference>
<proteinExistence type="predicted"/>
<dbReference type="PANTHER" id="PTHR37480:SF1">
    <property type="entry name" value="ENOYL-[ACYL-CARRIER-PROTEIN] REDUCTASE [NADH]"/>
    <property type="match status" value="1"/>
</dbReference>
<comment type="subunit">
    <text evidence="2">Monomer.</text>
</comment>
<comment type="caution">
    <text evidence="13">The sequence shown here is derived from an EMBL/GenBank/DDBJ whole genome shotgun (WGS) entry which is preliminary data.</text>
</comment>
<evidence type="ECO:0000256" key="8">
    <source>
        <dbReference type="ARBA" id="ARBA00023098"/>
    </source>
</evidence>
<keyword evidence="5" id="KW-0276">Fatty acid metabolism</keyword>
<dbReference type="GO" id="GO:0050343">
    <property type="term" value="F:trans-2-enoyl-CoA reductase (NADH) activity"/>
    <property type="evidence" value="ECO:0007669"/>
    <property type="project" value="UniProtKB-EC"/>
</dbReference>
<dbReference type="EC" id="1.3.1.44" evidence="3"/>
<dbReference type="InterPro" id="IPR024906">
    <property type="entry name" value="Eno_Rdtase_FAD-bd_dom"/>
</dbReference>
<dbReference type="Proteomes" id="UP000031670">
    <property type="component" value="Unassembled WGS sequence"/>
</dbReference>
<evidence type="ECO:0000256" key="1">
    <source>
        <dbReference type="ARBA" id="ARBA00005189"/>
    </source>
</evidence>
<dbReference type="EMBL" id="BBSA01000001">
    <property type="protein sequence ID" value="GAM60062.1"/>
    <property type="molecule type" value="Genomic_DNA"/>
</dbReference>
<keyword evidence="7" id="KW-0520">NAD</keyword>
<dbReference type="Gene3D" id="3.40.50.720">
    <property type="entry name" value="NAD(P)-binding Rossmann-like Domain"/>
    <property type="match status" value="1"/>
</dbReference>
<feature type="domain" description="Enoyl reductase FAD binding" evidence="11">
    <location>
        <begin position="127"/>
        <end position="189"/>
    </location>
</feature>
<keyword evidence="6" id="KW-0560">Oxidoreductase</keyword>
<comment type="catalytic activity">
    <reaction evidence="10">
        <text>a 2,3-saturated acyl-CoA + NAD(+) = a (2E)-enoyl-CoA + NADH + H(+)</text>
        <dbReference type="Rhea" id="RHEA:18177"/>
        <dbReference type="ChEBI" id="CHEBI:15378"/>
        <dbReference type="ChEBI" id="CHEBI:57540"/>
        <dbReference type="ChEBI" id="CHEBI:57945"/>
        <dbReference type="ChEBI" id="CHEBI:58856"/>
        <dbReference type="ChEBI" id="CHEBI:65111"/>
        <dbReference type="EC" id="1.3.1.44"/>
    </reaction>
</comment>
<name>A0A0B8P683_9VIBR</name>
<dbReference type="AlphaFoldDB" id="A0A0B8P683"/>
<feature type="domain" description="Trans-2-enoyl-CoA reductase catalytic" evidence="12">
    <location>
        <begin position="1"/>
        <end position="122"/>
    </location>
</feature>
<dbReference type="GO" id="GO:0006633">
    <property type="term" value="P:fatty acid biosynthetic process"/>
    <property type="evidence" value="ECO:0007669"/>
    <property type="project" value="UniProtKB-KW"/>
</dbReference>
<evidence type="ECO:0000256" key="3">
    <source>
        <dbReference type="ARBA" id="ARBA00011983"/>
    </source>
</evidence>
<evidence type="ECO:0000256" key="2">
    <source>
        <dbReference type="ARBA" id="ARBA00011245"/>
    </source>
</evidence>
<evidence type="ECO:0000259" key="11">
    <source>
        <dbReference type="Pfam" id="PF07055"/>
    </source>
</evidence>
<evidence type="ECO:0000256" key="5">
    <source>
        <dbReference type="ARBA" id="ARBA00022832"/>
    </source>
</evidence>
<dbReference type="GO" id="GO:0004318">
    <property type="term" value="F:enoyl-[acyl-carrier-protein] reductase (NADH) activity"/>
    <property type="evidence" value="ECO:0007669"/>
    <property type="project" value="UniProtKB-ARBA"/>
</dbReference>
<evidence type="ECO:0000256" key="4">
    <source>
        <dbReference type="ARBA" id="ARBA00022516"/>
    </source>
</evidence>
<sequence length="200" mass="22367">MGGEDWQEWIDTLINADAIASNARSIAFSYIGPESTHAIYHQGTLGRAKVDLHQASHAVNLKLAPFGGSAYAAVCKALVTKASVFIPTFAPYVISLYRAMKELGVHETPIEQMIRLYQDKLYPEAIVDGERLIRVDDFELSEQVKARVSEIMPNLTADNFMQLGDYLGFKQEFMQLNGFELAGVDYEQEFTLEELAKLTP</sequence>
<evidence type="ECO:0000256" key="6">
    <source>
        <dbReference type="ARBA" id="ARBA00023002"/>
    </source>
</evidence>
<evidence type="ECO:0000256" key="10">
    <source>
        <dbReference type="ARBA" id="ARBA00048302"/>
    </source>
</evidence>
<dbReference type="InterPro" id="IPR010758">
    <property type="entry name" value="Trans-2-enoyl-CoA_reductase"/>
</dbReference>
<dbReference type="GO" id="GO:0051287">
    <property type="term" value="F:NAD binding"/>
    <property type="evidence" value="ECO:0007669"/>
    <property type="project" value="TreeGrafter"/>
</dbReference>
<reference evidence="13 14" key="1">
    <citation type="submission" date="2015-01" db="EMBL/GenBank/DDBJ databases">
        <title>Vibrio sp. C5 JCM 19232 whole genome shotgun sequence.</title>
        <authorList>
            <person name="Sawabe T."/>
            <person name="Meirelles P."/>
            <person name="Feng G."/>
            <person name="Sayaka M."/>
            <person name="Hattori M."/>
            <person name="Ohkuma M."/>
        </authorList>
    </citation>
    <scope>NUCLEOTIDE SEQUENCE [LARGE SCALE GENOMIC DNA]</scope>
    <source>
        <strain evidence="13 14">JCM19232</strain>
    </source>
</reference>
<evidence type="ECO:0000313" key="13">
    <source>
        <dbReference type="EMBL" id="GAM60062.1"/>
    </source>
</evidence>
<evidence type="ECO:0000259" key="12">
    <source>
        <dbReference type="Pfam" id="PF12241"/>
    </source>
</evidence>
<evidence type="ECO:0000256" key="7">
    <source>
        <dbReference type="ARBA" id="ARBA00023027"/>
    </source>
</evidence>
<comment type="pathway">
    <text evidence="1">Lipid metabolism.</text>
</comment>
<dbReference type="InterPro" id="IPR024910">
    <property type="entry name" value="Enoyl-CoA_Rdtase_cat_dom"/>
</dbReference>
<keyword evidence="9" id="KW-0275">Fatty acid biosynthesis</keyword>
<evidence type="ECO:0000313" key="14">
    <source>
        <dbReference type="Proteomes" id="UP000031670"/>
    </source>
</evidence>
<dbReference type="Pfam" id="PF12241">
    <property type="entry name" value="Enoyl_reductase"/>
    <property type="match status" value="1"/>
</dbReference>
<keyword evidence="4" id="KW-0444">Lipid biosynthesis</keyword>
<gene>
    <name evidence="13" type="ORF">JCM19232_395</name>
</gene>
<accession>A0A0B8P683</accession>
<organism evidence="13 14">
    <name type="scientific">Vibrio ishigakensis</name>
    <dbReference type="NCBI Taxonomy" id="1481914"/>
    <lineage>
        <taxon>Bacteria</taxon>
        <taxon>Pseudomonadati</taxon>
        <taxon>Pseudomonadota</taxon>
        <taxon>Gammaproteobacteria</taxon>
        <taxon>Vibrionales</taxon>
        <taxon>Vibrionaceae</taxon>
        <taxon>Vibrio</taxon>
    </lineage>
</organism>
<protein>
    <recommendedName>
        <fullName evidence="3">trans-2-enoyl-CoA reductase (NAD(+))</fullName>
        <ecNumber evidence="3">1.3.1.44</ecNumber>
    </recommendedName>
</protein>
<evidence type="ECO:0000256" key="9">
    <source>
        <dbReference type="ARBA" id="ARBA00023160"/>
    </source>
</evidence>
<keyword evidence="8" id="KW-0443">Lipid metabolism</keyword>
<dbReference type="PANTHER" id="PTHR37480">
    <property type="entry name" value="ENOYL-[ACYL-CARRIER-PROTEIN] REDUCTASE [NADH]"/>
    <property type="match status" value="1"/>
</dbReference>